<gene>
    <name evidence="4" type="ORF">GCL60_02005</name>
</gene>
<organism evidence="4 5">
    <name type="scientific">Silvanigrella paludirubra</name>
    <dbReference type="NCBI Taxonomy" id="2499159"/>
    <lineage>
        <taxon>Bacteria</taxon>
        <taxon>Pseudomonadati</taxon>
        <taxon>Bdellovibrionota</taxon>
        <taxon>Oligoflexia</taxon>
        <taxon>Silvanigrellales</taxon>
        <taxon>Silvanigrellaceae</taxon>
        <taxon>Silvanigrella</taxon>
    </lineage>
</organism>
<dbReference type="PROSITE" id="PS50263">
    <property type="entry name" value="CN_HYDROLASE"/>
    <property type="match status" value="1"/>
</dbReference>
<dbReference type="PANTHER" id="PTHR43674">
    <property type="entry name" value="NITRILASE C965.09-RELATED"/>
    <property type="match status" value="1"/>
</dbReference>
<evidence type="ECO:0000256" key="1">
    <source>
        <dbReference type="ARBA" id="ARBA00022801"/>
    </source>
</evidence>
<evidence type="ECO:0000313" key="5">
    <source>
        <dbReference type="Proteomes" id="UP000437748"/>
    </source>
</evidence>
<comment type="caution">
    <text evidence="4">The sequence shown here is derived from an EMBL/GenBank/DDBJ whole genome shotgun (WGS) entry which is preliminary data.</text>
</comment>
<evidence type="ECO:0000259" key="2">
    <source>
        <dbReference type="PROSITE" id="PS50263"/>
    </source>
</evidence>
<sequence>MENNNLIIATFQGKIKEKNLNYNQNKIKDSLIFCENNHVDILCMPECFLQGIFENFNDASQNSINLSEKYFKDFCESIKNFKTTLILGLIEEENNKIYSTAVVIESGLCIGKYRKSYSHPPFDYFSCGISFPIFEKKGIKYGIIISTDASFIEPARILALQNAQIIFCLSYNKNKNFQTISEHLEKRTNYITRAYENKVWLITSDIIWDFDGKYICSGYASIFDSQGNLILKGNKFKEEILIQKISFTTLNIYSNEVFFSGKSCLIKLMNSAYNNYFNNYIKQINLTIIQLNSQDNFNKSEIKFHLNKSLHFHDEDRLNKLIDKYTKNKESPLKMYAIYSEFNSHISSSEKELIGILAAHILDDKILIKHLSIKEELRGRKIGSYFLNYIYNKFNKKIEVDTDEENVNFYLKNKFEIHPIETEVYNIVRFKCIKKIK</sequence>
<keyword evidence="4" id="KW-0808">Transferase</keyword>
<keyword evidence="5" id="KW-1185">Reference proteome</keyword>
<dbReference type="Pfam" id="PF00795">
    <property type="entry name" value="CN_hydrolase"/>
    <property type="match status" value="1"/>
</dbReference>
<dbReference type="Gene3D" id="3.60.110.10">
    <property type="entry name" value="Carbon-nitrogen hydrolase"/>
    <property type="match status" value="1"/>
</dbReference>
<dbReference type="OrthoDB" id="9811121at2"/>
<keyword evidence="1" id="KW-0378">Hydrolase</keyword>
<feature type="domain" description="CN hydrolase" evidence="2">
    <location>
        <begin position="6"/>
        <end position="247"/>
    </location>
</feature>
<dbReference type="Proteomes" id="UP000437748">
    <property type="component" value="Unassembled WGS sequence"/>
</dbReference>
<accession>A0A6N6VW84</accession>
<feature type="domain" description="N-acetyltransferase" evidence="3">
    <location>
        <begin position="302"/>
        <end position="437"/>
    </location>
</feature>
<dbReference type="PANTHER" id="PTHR43674:SF2">
    <property type="entry name" value="BETA-UREIDOPROPIONASE"/>
    <property type="match status" value="1"/>
</dbReference>
<dbReference type="InterPro" id="IPR016181">
    <property type="entry name" value="Acyl_CoA_acyltransferase"/>
</dbReference>
<evidence type="ECO:0000313" key="4">
    <source>
        <dbReference type="EMBL" id="KAB8040723.1"/>
    </source>
</evidence>
<dbReference type="Gene3D" id="3.40.630.30">
    <property type="match status" value="1"/>
</dbReference>
<dbReference type="EMBL" id="WFLM01000001">
    <property type="protein sequence ID" value="KAB8040723.1"/>
    <property type="molecule type" value="Genomic_DNA"/>
</dbReference>
<dbReference type="InterPro" id="IPR000182">
    <property type="entry name" value="GNAT_dom"/>
</dbReference>
<reference evidence="4 5" key="1">
    <citation type="submission" date="2019-10" db="EMBL/GenBank/DDBJ databases">
        <title>New species of Slilvanegrellaceae.</title>
        <authorList>
            <person name="Pitt A."/>
            <person name="Hahn M.W."/>
        </authorList>
    </citation>
    <scope>NUCLEOTIDE SEQUENCE [LARGE SCALE GENOMIC DNA]</scope>
    <source>
        <strain evidence="4 5">SP-Ram-0.45-NSY-1</strain>
    </source>
</reference>
<dbReference type="CDD" id="cd07197">
    <property type="entry name" value="nitrilase"/>
    <property type="match status" value="1"/>
</dbReference>
<dbReference type="InterPro" id="IPR003010">
    <property type="entry name" value="C-N_Hydrolase"/>
</dbReference>
<dbReference type="SUPFAM" id="SSF56317">
    <property type="entry name" value="Carbon-nitrogen hydrolase"/>
    <property type="match status" value="1"/>
</dbReference>
<dbReference type="RefSeq" id="WP_153418241.1">
    <property type="nucleotide sequence ID" value="NZ_WFLM01000001.1"/>
</dbReference>
<dbReference type="GO" id="GO:0016811">
    <property type="term" value="F:hydrolase activity, acting on carbon-nitrogen (but not peptide) bonds, in linear amides"/>
    <property type="evidence" value="ECO:0007669"/>
    <property type="project" value="TreeGrafter"/>
</dbReference>
<dbReference type="SUPFAM" id="SSF55729">
    <property type="entry name" value="Acyl-CoA N-acyltransferases (Nat)"/>
    <property type="match status" value="1"/>
</dbReference>
<dbReference type="GO" id="GO:0016747">
    <property type="term" value="F:acyltransferase activity, transferring groups other than amino-acyl groups"/>
    <property type="evidence" value="ECO:0007669"/>
    <property type="project" value="InterPro"/>
</dbReference>
<dbReference type="PROSITE" id="PS51186">
    <property type="entry name" value="GNAT"/>
    <property type="match status" value="1"/>
</dbReference>
<proteinExistence type="predicted"/>
<dbReference type="AlphaFoldDB" id="A0A6N6VW84"/>
<evidence type="ECO:0000259" key="3">
    <source>
        <dbReference type="PROSITE" id="PS51186"/>
    </source>
</evidence>
<dbReference type="InterPro" id="IPR036526">
    <property type="entry name" value="C-N_Hydrolase_sf"/>
</dbReference>
<name>A0A6N6VW84_9BACT</name>
<dbReference type="InterPro" id="IPR050345">
    <property type="entry name" value="Aliph_Amidase/BUP"/>
</dbReference>
<protein>
    <submittedName>
        <fullName evidence="4">GNAT family N-acetyltransferase</fullName>
    </submittedName>
</protein>